<dbReference type="AlphaFoldDB" id="A0A8K0L758"/>
<keyword evidence="4 8" id="KW-0805">Transcription regulation</keyword>
<dbReference type="PANTHER" id="PTHR13114:SF7">
    <property type="entry name" value="MEDIATOR OF RNA POLYMERASE II TRANSCRIPTION SUBUNIT 17"/>
    <property type="match status" value="1"/>
</dbReference>
<dbReference type="Proteomes" id="UP000809789">
    <property type="component" value="Unassembled WGS sequence"/>
</dbReference>
<comment type="caution">
    <text evidence="10">The sequence shown here is derived from an EMBL/GenBank/DDBJ whole genome shotgun (WGS) entry which is preliminary data.</text>
</comment>
<feature type="compositionally biased region" description="Low complexity" evidence="9">
    <location>
        <begin position="64"/>
        <end position="76"/>
    </location>
</feature>
<evidence type="ECO:0000256" key="8">
    <source>
        <dbReference type="RuleBase" id="RU364140"/>
    </source>
</evidence>
<dbReference type="InterPro" id="IPR019313">
    <property type="entry name" value="Mediator_Med17"/>
</dbReference>
<accession>A0A8K0L758</accession>
<comment type="similarity">
    <text evidence="2 8">Belongs to the Mediator complex subunit 17 family.</text>
</comment>
<keyword evidence="11" id="KW-1185">Reference proteome</keyword>
<evidence type="ECO:0000256" key="4">
    <source>
        <dbReference type="ARBA" id="ARBA00023015"/>
    </source>
</evidence>
<evidence type="ECO:0000256" key="5">
    <source>
        <dbReference type="ARBA" id="ARBA00023163"/>
    </source>
</evidence>
<reference evidence="10" key="1">
    <citation type="submission" date="2021-07" db="EMBL/GenBank/DDBJ databases">
        <title>Elsinoe batatas strain:CRI-CJ2 Genome sequencing and assembly.</title>
        <authorList>
            <person name="Huang L."/>
        </authorList>
    </citation>
    <scope>NUCLEOTIDE SEQUENCE</scope>
    <source>
        <strain evidence="10">CRI-CJ2</strain>
    </source>
</reference>
<dbReference type="PANTHER" id="PTHR13114">
    <property type="entry name" value="MEDIATOR OF RNA POLYMERASE II TRANSCRIPTION SUBUNIT 17"/>
    <property type="match status" value="1"/>
</dbReference>
<keyword evidence="5 8" id="KW-0804">Transcription</keyword>
<keyword evidence="6 8" id="KW-0539">Nucleus</keyword>
<evidence type="ECO:0000313" key="10">
    <source>
        <dbReference type="EMBL" id="KAG8631196.1"/>
    </source>
</evidence>
<feature type="compositionally biased region" description="Basic and acidic residues" evidence="9">
    <location>
        <begin position="78"/>
        <end position="88"/>
    </location>
</feature>
<name>A0A8K0L758_9PEZI</name>
<dbReference type="GO" id="GO:0016592">
    <property type="term" value="C:mediator complex"/>
    <property type="evidence" value="ECO:0007669"/>
    <property type="project" value="InterPro"/>
</dbReference>
<evidence type="ECO:0000256" key="2">
    <source>
        <dbReference type="ARBA" id="ARBA00005635"/>
    </source>
</evidence>
<organism evidence="10 11">
    <name type="scientific">Elsinoe batatas</name>
    <dbReference type="NCBI Taxonomy" id="2601811"/>
    <lineage>
        <taxon>Eukaryota</taxon>
        <taxon>Fungi</taxon>
        <taxon>Dikarya</taxon>
        <taxon>Ascomycota</taxon>
        <taxon>Pezizomycotina</taxon>
        <taxon>Dothideomycetes</taxon>
        <taxon>Dothideomycetidae</taxon>
        <taxon>Myriangiales</taxon>
        <taxon>Elsinoaceae</taxon>
        <taxon>Elsinoe</taxon>
    </lineage>
</organism>
<keyword evidence="8" id="KW-0010">Activator</keyword>
<evidence type="ECO:0000256" key="6">
    <source>
        <dbReference type="ARBA" id="ARBA00023242"/>
    </source>
</evidence>
<evidence type="ECO:0000256" key="9">
    <source>
        <dbReference type="SAM" id="MobiDB-lite"/>
    </source>
</evidence>
<gene>
    <name evidence="8" type="primary">MED17</name>
    <name evidence="10" type="ORF">KVT40_000336</name>
</gene>
<comment type="subunit">
    <text evidence="8">Component of the Mediator complex.</text>
</comment>
<dbReference type="OrthoDB" id="5319830at2759"/>
<dbReference type="Gene3D" id="6.10.250.2620">
    <property type="match status" value="1"/>
</dbReference>
<dbReference type="GO" id="GO:0070847">
    <property type="term" value="C:core mediator complex"/>
    <property type="evidence" value="ECO:0007669"/>
    <property type="project" value="TreeGrafter"/>
</dbReference>
<proteinExistence type="inferred from homology"/>
<comment type="function">
    <text evidence="8">Component of the Mediator complex, a coactivator involved in the regulated transcription of nearly all RNA polymerase II-dependent genes. Mediator functions as a bridge to convey information from gene-specific regulatory proteins to the basal RNA polymerase II transcription machinery. Mediator is recruited to promoters by direct interactions with regulatory proteins and serves as a scaffold for the assembly of a functional preinitiation complex with RNA polymerase II and the general transcription factors.</text>
</comment>
<dbReference type="EMBL" id="JAESVG020000001">
    <property type="protein sequence ID" value="KAG8631196.1"/>
    <property type="molecule type" value="Genomic_DNA"/>
</dbReference>
<evidence type="ECO:0000256" key="7">
    <source>
        <dbReference type="ARBA" id="ARBA00032014"/>
    </source>
</evidence>
<dbReference type="GO" id="GO:0003712">
    <property type="term" value="F:transcription coregulator activity"/>
    <property type="evidence" value="ECO:0007669"/>
    <property type="project" value="InterPro"/>
</dbReference>
<dbReference type="GO" id="GO:0006357">
    <property type="term" value="P:regulation of transcription by RNA polymerase II"/>
    <property type="evidence" value="ECO:0007669"/>
    <property type="project" value="InterPro"/>
</dbReference>
<dbReference type="Pfam" id="PF10156">
    <property type="entry name" value="Med17"/>
    <property type="match status" value="1"/>
</dbReference>
<protein>
    <recommendedName>
        <fullName evidence="3 8">Mediator of RNA polymerase II transcription subunit 17</fullName>
    </recommendedName>
    <alternativeName>
        <fullName evidence="7 8">Mediator complex subunit 17</fullName>
    </alternativeName>
</protein>
<sequence>MGDYTGTLPLSLRPWETSTTTTSKSFGNVLSRIYAERGHFRDITTSSLQDELTAAAIAGPPSPTSSSRSRSPSPSSAKDTRPRADQLAAARREVISHVASAQNEALLALDFVSLLLSKDVKTAENTISPVLKGSVPTGSLGMDMWEGMEEDARRERTDALLARGKRLEGFKGAAEGLSRAEERLRGTVERERRYWDGILGVREKGWSVCRIPRERGVLGVRYGFNESLGEFKGRGLAALRMAGEGEVVLDRGLGREGKGLRVRIKKGDEVIGESLVKQTEDDEADVSSRIKVARDSLFEEELWHEIMREGREMGGYGVKLKGDTIVMPLMPTDDVTPDQDDQSLEIDLVTTHDHFNPASPSTLANAIATSLRLLLSHTHRQRQIKRSQIPPPISSNKQDRENAQIIRPLLAHLHQRSATQSLNAYLNGLTSLLSRASVTSNVSLSDPLPTSLDNISTTSALYSVLTAIPTSTIEFTICAPSTTSLELKLETTTAIASPLHGTQYVLSLPTGTDQRTSSTDELHELILLATSGYLTESAATVLEDWEVDRRGCRLVRPLGLEGGKEDGDEVEIEVVYDDGVALRVGYAGEEWKWVDEEGEGERRSWEDVLKEVKQRARR</sequence>
<evidence type="ECO:0000256" key="3">
    <source>
        <dbReference type="ARBA" id="ARBA00019610"/>
    </source>
</evidence>
<feature type="region of interest" description="Disordered" evidence="9">
    <location>
        <begin position="57"/>
        <end position="88"/>
    </location>
</feature>
<feature type="region of interest" description="Disordered" evidence="9">
    <location>
        <begin position="1"/>
        <end position="21"/>
    </location>
</feature>
<evidence type="ECO:0000313" key="11">
    <source>
        <dbReference type="Proteomes" id="UP000809789"/>
    </source>
</evidence>
<evidence type="ECO:0000256" key="1">
    <source>
        <dbReference type="ARBA" id="ARBA00004123"/>
    </source>
</evidence>
<comment type="subcellular location">
    <subcellularLocation>
        <location evidence="1 8">Nucleus</location>
    </subcellularLocation>
</comment>